<name>A0ABD2P3X3_9CUCU</name>
<keyword evidence="3" id="KW-1185">Reference proteome</keyword>
<sequence>MEVSFLFGEDTLTPITPSKRVHHNKDEEEEEDDENDEDDEMDEEYYKEEENCIRLKKRENHDE</sequence>
<gene>
    <name evidence="2" type="ORF">HHI36_024086</name>
</gene>
<dbReference type="EMBL" id="JABFTP020000171">
    <property type="protein sequence ID" value="KAL3285444.1"/>
    <property type="molecule type" value="Genomic_DNA"/>
</dbReference>
<evidence type="ECO:0000313" key="2">
    <source>
        <dbReference type="EMBL" id="KAL3285444.1"/>
    </source>
</evidence>
<organism evidence="2 3">
    <name type="scientific">Cryptolaemus montrouzieri</name>
    <dbReference type="NCBI Taxonomy" id="559131"/>
    <lineage>
        <taxon>Eukaryota</taxon>
        <taxon>Metazoa</taxon>
        <taxon>Ecdysozoa</taxon>
        <taxon>Arthropoda</taxon>
        <taxon>Hexapoda</taxon>
        <taxon>Insecta</taxon>
        <taxon>Pterygota</taxon>
        <taxon>Neoptera</taxon>
        <taxon>Endopterygota</taxon>
        <taxon>Coleoptera</taxon>
        <taxon>Polyphaga</taxon>
        <taxon>Cucujiformia</taxon>
        <taxon>Coccinelloidea</taxon>
        <taxon>Coccinellidae</taxon>
        <taxon>Scymninae</taxon>
        <taxon>Scymnini</taxon>
        <taxon>Cryptolaemus</taxon>
    </lineage>
</organism>
<accession>A0ABD2P3X3</accession>
<reference evidence="2 3" key="1">
    <citation type="journal article" date="2021" name="BMC Biol.">
        <title>Horizontally acquired antibacterial genes associated with adaptive radiation of ladybird beetles.</title>
        <authorList>
            <person name="Li H.S."/>
            <person name="Tang X.F."/>
            <person name="Huang Y.H."/>
            <person name="Xu Z.Y."/>
            <person name="Chen M.L."/>
            <person name="Du X.Y."/>
            <person name="Qiu B.Y."/>
            <person name="Chen P.T."/>
            <person name="Zhang W."/>
            <person name="Slipinski A."/>
            <person name="Escalona H.E."/>
            <person name="Waterhouse R.M."/>
            <person name="Zwick A."/>
            <person name="Pang H."/>
        </authorList>
    </citation>
    <scope>NUCLEOTIDE SEQUENCE [LARGE SCALE GENOMIC DNA]</scope>
    <source>
        <strain evidence="2">SYSU2018</strain>
    </source>
</reference>
<comment type="caution">
    <text evidence="2">The sequence shown here is derived from an EMBL/GenBank/DDBJ whole genome shotgun (WGS) entry which is preliminary data.</text>
</comment>
<feature type="region of interest" description="Disordered" evidence="1">
    <location>
        <begin position="1"/>
        <end position="48"/>
    </location>
</feature>
<evidence type="ECO:0000313" key="3">
    <source>
        <dbReference type="Proteomes" id="UP001516400"/>
    </source>
</evidence>
<protein>
    <submittedName>
        <fullName evidence="2">Uncharacterized protein</fullName>
    </submittedName>
</protein>
<dbReference type="AlphaFoldDB" id="A0ABD2P3X3"/>
<evidence type="ECO:0000256" key="1">
    <source>
        <dbReference type="SAM" id="MobiDB-lite"/>
    </source>
</evidence>
<feature type="compositionally biased region" description="Acidic residues" evidence="1">
    <location>
        <begin position="27"/>
        <end position="47"/>
    </location>
</feature>
<proteinExistence type="predicted"/>
<dbReference type="Proteomes" id="UP001516400">
    <property type="component" value="Unassembled WGS sequence"/>
</dbReference>